<organism evidence="4 5">
    <name type="scientific">Sistotremastrum suecicum HHB10207 ss-3</name>
    <dbReference type="NCBI Taxonomy" id="1314776"/>
    <lineage>
        <taxon>Eukaryota</taxon>
        <taxon>Fungi</taxon>
        <taxon>Dikarya</taxon>
        <taxon>Basidiomycota</taxon>
        <taxon>Agaricomycotina</taxon>
        <taxon>Agaricomycetes</taxon>
        <taxon>Sistotremastrales</taxon>
        <taxon>Sistotremastraceae</taxon>
        <taxon>Sistotremastrum</taxon>
    </lineage>
</organism>
<comment type="similarity">
    <text evidence="1">Belongs to the AIM6 family.</text>
</comment>
<dbReference type="InterPro" id="IPR039559">
    <property type="entry name" value="AIM6_PI-PLC-like_dom"/>
</dbReference>
<dbReference type="OrthoDB" id="4153866at2759"/>
<evidence type="ECO:0000256" key="1">
    <source>
        <dbReference type="ARBA" id="ARBA00008858"/>
    </source>
</evidence>
<dbReference type="EMBL" id="KV428006">
    <property type="protein sequence ID" value="KZT43806.1"/>
    <property type="molecule type" value="Genomic_DNA"/>
</dbReference>
<dbReference type="CDD" id="cd08577">
    <property type="entry name" value="PI-PLCc_GDPD_SF_unchar3"/>
    <property type="match status" value="1"/>
</dbReference>
<evidence type="ECO:0000256" key="3">
    <source>
        <dbReference type="SAM" id="SignalP"/>
    </source>
</evidence>
<dbReference type="STRING" id="1314776.A0A166IJJ5"/>
<keyword evidence="5" id="KW-1185">Reference proteome</keyword>
<evidence type="ECO:0000313" key="5">
    <source>
        <dbReference type="Proteomes" id="UP000076798"/>
    </source>
</evidence>
<dbReference type="AlphaFoldDB" id="A0A166IJJ5"/>
<evidence type="ECO:0000313" key="4">
    <source>
        <dbReference type="EMBL" id="KZT43806.1"/>
    </source>
</evidence>
<dbReference type="PANTHER" id="PTHR31571:SF1">
    <property type="entry name" value="ALTERED INHERITANCE OF MITOCHONDRIA PROTEIN 6"/>
    <property type="match status" value="1"/>
</dbReference>
<dbReference type="GO" id="GO:0006629">
    <property type="term" value="P:lipid metabolic process"/>
    <property type="evidence" value="ECO:0007669"/>
    <property type="project" value="InterPro"/>
</dbReference>
<protein>
    <recommendedName>
        <fullName evidence="2">Altered inheritance of mitochondria protein 6</fullName>
    </recommendedName>
</protein>
<gene>
    <name evidence="4" type="ORF">SISSUDRAFT_1039702</name>
</gene>
<dbReference type="SUPFAM" id="SSF51695">
    <property type="entry name" value="PLC-like phosphodiesterases"/>
    <property type="match status" value="1"/>
</dbReference>
<evidence type="ECO:0000256" key="2">
    <source>
        <dbReference type="ARBA" id="ARBA00014286"/>
    </source>
</evidence>
<dbReference type="InterPro" id="IPR017946">
    <property type="entry name" value="PLC-like_Pdiesterase_TIM-brl"/>
</dbReference>
<feature type="signal peptide" evidence="3">
    <location>
        <begin position="1"/>
        <end position="20"/>
    </location>
</feature>
<name>A0A166IJJ5_9AGAM</name>
<reference evidence="4 5" key="1">
    <citation type="journal article" date="2016" name="Mol. Biol. Evol.">
        <title>Comparative Genomics of Early-Diverging Mushroom-Forming Fungi Provides Insights into the Origins of Lignocellulose Decay Capabilities.</title>
        <authorList>
            <person name="Nagy L.G."/>
            <person name="Riley R."/>
            <person name="Tritt A."/>
            <person name="Adam C."/>
            <person name="Daum C."/>
            <person name="Floudas D."/>
            <person name="Sun H."/>
            <person name="Yadav J.S."/>
            <person name="Pangilinan J."/>
            <person name="Larsson K.H."/>
            <person name="Matsuura K."/>
            <person name="Barry K."/>
            <person name="Labutti K."/>
            <person name="Kuo R."/>
            <person name="Ohm R.A."/>
            <person name="Bhattacharya S.S."/>
            <person name="Shirouzu T."/>
            <person name="Yoshinaga Y."/>
            <person name="Martin F.M."/>
            <person name="Grigoriev I.V."/>
            <person name="Hibbett D.S."/>
        </authorList>
    </citation>
    <scope>NUCLEOTIDE SEQUENCE [LARGE SCALE GENOMIC DNA]</scope>
    <source>
        <strain evidence="4 5">HHB10207 ss-3</strain>
    </source>
</reference>
<feature type="chain" id="PRO_5007875266" description="Altered inheritance of mitochondria protein 6" evidence="3">
    <location>
        <begin position="21"/>
        <end position="311"/>
    </location>
</feature>
<sequence length="311" mass="33842">MFGAMLLSSIVLSLLLSVAAQGPSIDRQIAFLVNSSSPQINYPTDFTQNIVPKPIHSHNDYWRQVPLLTALSLGVASVEADVWLFNGTLFVGHELAALTPNRTFSSLYVEPLMQILAMQNPKDYFTVNQTGVNGVFDMAGSIPLQLLVDIKTDGVETLPFVQAQLEPLRARGYLTTFTNGTLRESAITVVGTGNTPLDPVKALEPRDFFFDAPLNQLTDPSLNTTWGPGLSPLASVDWNIAVGWSGIGNISATQLGNLTQFVNDAHSLGIRARYWDLPGWPISARTAIWETLILSGVDWLNADDLEAAANF</sequence>
<dbReference type="InterPro" id="IPR051236">
    <property type="entry name" value="HAT_RTT109-like"/>
</dbReference>
<accession>A0A166IJJ5</accession>
<dbReference type="Proteomes" id="UP000076798">
    <property type="component" value="Unassembled WGS sequence"/>
</dbReference>
<keyword evidence="3" id="KW-0732">Signal</keyword>
<dbReference type="PANTHER" id="PTHR31571">
    <property type="entry name" value="ALTERED INHERITANCE OF MITOCHONDRIA PROTEIN 6"/>
    <property type="match status" value="1"/>
</dbReference>
<proteinExistence type="inferred from homology"/>
<dbReference type="GO" id="GO:0008081">
    <property type="term" value="F:phosphoric diester hydrolase activity"/>
    <property type="evidence" value="ECO:0007669"/>
    <property type="project" value="InterPro"/>
</dbReference>